<dbReference type="PROSITE" id="PS51257">
    <property type="entry name" value="PROKAR_LIPOPROTEIN"/>
    <property type="match status" value="1"/>
</dbReference>
<reference evidence="4 5" key="1">
    <citation type="submission" date="2021-12" db="EMBL/GenBank/DDBJ databases">
        <title>Discovery of the Pendulisporaceae a myxobacterial family with distinct sporulation behavior and unique specialized metabolism.</title>
        <authorList>
            <person name="Garcia R."/>
            <person name="Popoff A."/>
            <person name="Bader C.D."/>
            <person name="Loehr J."/>
            <person name="Walesch S."/>
            <person name="Walt C."/>
            <person name="Boldt J."/>
            <person name="Bunk B."/>
            <person name="Haeckl F.J.F.P.J."/>
            <person name="Gunesch A.P."/>
            <person name="Birkelbach J."/>
            <person name="Nuebel U."/>
            <person name="Pietschmann T."/>
            <person name="Bach T."/>
            <person name="Mueller R."/>
        </authorList>
    </citation>
    <scope>NUCLEOTIDE SEQUENCE [LARGE SCALE GENOMIC DNA]</scope>
    <source>
        <strain evidence="4 5">MSr11954</strain>
    </source>
</reference>
<evidence type="ECO:0000256" key="2">
    <source>
        <dbReference type="SAM" id="SignalP"/>
    </source>
</evidence>
<dbReference type="Pfam" id="PF12849">
    <property type="entry name" value="PBP_like_2"/>
    <property type="match status" value="1"/>
</dbReference>
<evidence type="ECO:0000313" key="4">
    <source>
        <dbReference type="EMBL" id="WXB11112.1"/>
    </source>
</evidence>
<dbReference type="InterPro" id="IPR050811">
    <property type="entry name" value="Phosphate_ABC_transporter"/>
</dbReference>
<dbReference type="PANTHER" id="PTHR30570">
    <property type="entry name" value="PERIPLASMIC PHOSPHATE BINDING COMPONENT OF PHOSPHATE ABC TRANSPORTER"/>
    <property type="match status" value="1"/>
</dbReference>
<feature type="domain" description="PBP" evidence="3">
    <location>
        <begin position="71"/>
        <end position="311"/>
    </location>
</feature>
<dbReference type="SUPFAM" id="SSF53850">
    <property type="entry name" value="Periplasmic binding protein-like II"/>
    <property type="match status" value="1"/>
</dbReference>
<dbReference type="Gene3D" id="3.40.190.10">
    <property type="entry name" value="Periplasmic binding protein-like II"/>
    <property type="match status" value="2"/>
</dbReference>
<protein>
    <submittedName>
        <fullName evidence="4">Substrate-binding domain-containing protein</fullName>
    </submittedName>
</protein>
<dbReference type="EMBL" id="CP089984">
    <property type="protein sequence ID" value="WXB11112.1"/>
    <property type="molecule type" value="Genomic_DNA"/>
</dbReference>
<accession>A0ABZ2LQ95</accession>
<evidence type="ECO:0000313" key="5">
    <source>
        <dbReference type="Proteomes" id="UP001370348"/>
    </source>
</evidence>
<proteinExistence type="predicted"/>
<keyword evidence="1 2" id="KW-0732">Signal</keyword>
<organism evidence="4 5">
    <name type="scientific">Pendulispora albinea</name>
    <dbReference type="NCBI Taxonomy" id="2741071"/>
    <lineage>
        <taxon>Bacteria</taxon>
        <taxon>Pseudomonadati</taxon>
        <taxon>Myxococcota</taxon>
        <taxon>Myxococcia</taxon>
        <taxon>Myxococcales</taxon>
        <taxon>Sorangiineae</taxon>
        <taxon>Pendulisporaceae</taxon>
        <taxon>Pendulispora</taxon>
    </lineage>
</organism>
<sequence>MKTIAKSILTAIVATSVAACGASSAVDENAQTGSAAEALTGPNGQGFFGSDTMRDAIVSAVAASPAAGSLTYLGTGSGNGEKCLRGKPVGIYCNGSKDQSITPMSRDLKGCEAGEKSHRVALDGIGIWSSSGQSVTDISLANVRNAFCGTDGSGSTAACSVTNWSQIGGANATIVAYRRDDASGTTDTFKSILGEKGAACNAFCGSVKVVVERASGPALSTDPDGTSSLQAPNGPCAPTDSATDCIGKLSAGSSNVLAYAGLGAGTVSPAPKAIKVAGKEPSLANIRALVSDPANAYPFARFLYLNENTANSRALAETKFFKWAFGQAPYGSDATALTFESKLTDAGFISCTDQSDPDHVALECGAGACN</sequence>
<feature type="chain" id="PRO_5046921432" evidence="2">
    <location>
        <begin position="26"/>
        <end position="370"/>
    </location>
</feature>
<gene>
    <name evidence="4" type="ORF">LZC94_24915</name>
</gene>
<evidence type="ECO:0000256" key="1">
    <source>
        <dbReference type="ARBA" id="ARBA00022729"/>
    </source>
</evidence>
<keyword evidence="5" id="KW-1185">Reference proteome</keyword>
<dbReference type="InterPro" id="IPR024370">
    <property type="entry name" value="PBP_domain"/>
</dbReference>
<evidence type="ECO:0000259" key="3">
    <source>
        <dbReference type="Pfam" id="PF12849"/>
    </source>
</evidence>
<dbReference type="Proteomes" id="UP001370348">
    <property type="component" value="Chromosome"/>
</dbReference>
<feature type="signal peptide" evidence="2">
    <location>
        <begin position="1"/>
        <end position="25"/>
    </location>
</feature>
<dbReference type="RefSeq" id="WP_394820727.1">
    <property type="nucleotide sequence ID" value="NZ_CP089984.1"/>
</dbReference>
<name>A0ABZ2LQ95_9BACT</name>
<dbReference type="PANTHER" id="PTHR30570:SF1">
    <property type="entry name" value="PHOSPHATE-BINDING PROTEIN PSTS"/>
    <property type="match status" value="1"/>
</dbReference>